<dbReference type="InterPro" id="IPR000014">
    <property type="entry name" value="PAS"/>
</dbReference>
<feature type="domain" description="PAC" evidence="11">
    <location>
        <begin position="125"/>
        <end position="177"/>
    </location>
</feature>
<feature type="coiled-coil region" evidence="8">
    <location>
        <begin position="161"/>
        <end position="195"/>
    </location>
</feature>
<dbReference type="InterPro" id="IPR003593">
    <property type="entry name" value="AAA+_ATPase"/>
</dbReference>
<dbReference type="PROSITE" id="PS00676">
    <property type="entry name" value="SIGMA54_INTERACT_2"/>
    <property type="match status" value="1"/>
</dbReference>
<dbReference type="CDD" id="cd00130">
    <property type="entry name" value="PAS"/>
    <property type="match status" value="1"/>
</dbReference>
<dbReference type="InterPro" id="IPR035965">
    <property type="entry name" value="PAS-like_dom_sf"/>
</dbReference>
<dbReference type="InterPro" id="IPR002078">
    <property type="entry name" value="Sigma_54_int"/>
</dbReference>
<dbReference type="InterPro" id="IPR030828">
    <property type="entry name" value="HTH_TyrR"/>
</dbReference>
<evidence type="ECO:0000259" key="9">
    <source>
        <dbReference type="PROSITE" id="PS50045"/>
    </source>
</evidence>
<dbReference type="Pfam" id="PF18024">
    <property type="entry name" value="HTH_50"/>
    <property type="match status" value="1"/>
</dbReference>
<dbReference type="SUPFAM" id="SSF46689">
    <property type="entry name" value="Homeodomain-like"/>
    <property type="match status" value="1"/>
</dbReference>
<dbReference type="Gene3D" id="3.40.50.300">
    <property type="entry name" value="P-loop containing nucleotide triphosphate hydrolases"/>
    <property type="match status" value="1"/>
</dbReference>
<keyword evidence="5" id="KW-0238">DNA-binding</keyword>
<dbReference type="InterPro" id="IPR025943">
    <property type="entry name" value="Sigma_54_int_dom_ATP-bd_2"/>
</dbReference>
<evidence type="ECO:0000256" key="6">
    <source>
        <dbReference type="ARBA" id="ARBA00023163"/>
    </source>
</evidence>
<dbReference type="Pfam" id="PF13426">
    <property type="entry name" value="PAS_9"/>
    <property type="match status" value="1"/>
</dbReference>
<dbReference type="InterPro" id="IPR058031">
    <property type="entry name" value="AAA_lid_NorR"/>
</dbReference>
<dbReference type="Gene3D" id="3.30.450.20">
    <property type="entry name" value="PAS domain"/>
    <property type="match status" value="1"/>
</dbReference>
<dbReference type="AlphaFoldDB" id="A0A1M6CF07"/>
<dbReference type="EMBL" id="FQXU01000016">
    <property type="protein sequence ID" value="SHI59572.1"/>
    <property type="molecule type" value="Genomic_DNA"/>
</dbReference>
<evidence type="ECO:0000256" key="8">
    <source>
        <dbReference type="SAM" id="Coils"/>
    </source>
</evidence>
<dbReference type="CDD" id="cd00009">
    <property type="entry name" value="AAA"/>
    <property type="match status" value="1"/>
</dbReference>
<dbReference type="FunFam" id="3.40.50.300:FF:000006">
    <property type="entry name" value="DNA-binding transcriptional regulator NtrC"/>
    <property type="match status" value="1"/>
</dbReference>
<reference evidence="12 13" key="1">
    <citation type="submission" date="2016-11" db="EMBL/GenBank/DDBJ databases">
        <authorList>
            <person name="Jaros S."/>
            <person name="Januszkiewicz K."/>
            <person name="Wedrychowicz H."/>
        </authorList>
    </citation>
    <scope>NUCLEOTIDE SEQUENCE [LARGE SCALE GENOMIC DNA]</scope>
    <source>
        <strain evidence="12 13">DSM 6191</strain>
    </source>
</reference>
<evidence type="ECO:0000256" key="5">
    <source>
        <dbReference type="ARBA" id="ARBA00023125"/>
    </source>
</evidence>
<keyword evidence="3" id="KW-0067">ATP-binding</keyword>
<evidence type="ECO:0000256" key="4">
    <source>
        <dbReference type="ARBA" id="ARBA00023015"/>
    </source>
</evidence>
<keyword evidence="8" id="KW-0175">Coiled coil</keyword>
<feature type="domain" description="PAS" evidence="10">
    <location>
        <begin position="67"/>
        <end position="104"/>
    </location>
</feature>
<evidence type="ECO:0000313" key="13">
    <source>
        <dbReference type="Proteomes" id="UP000184241"/>
    </source>
</evidence>
<dbReference type="NCBIfam" id="TIGR00229">
    <property type="entry name" value="sensory_box"/>
    <property type="match status" value="1"/>
</dbReference>
<dbReference type="InterPro" id="IPR025944">
    <property type="entry name" value="Sigma_54_int_dom_CS"/>
</dbReference>
<name>A0A1M6CF07_9CLOT</name>
<evidence type="ECO:0000313" key="12">
    <source>
        <dbReference type="EMBL" id="SHI59572.1"/>
    </source>
</evidence>
<dbReference type="SUPFAM" id="SSF55785">
    <property type="entry name" value="PYP-like sensor domain (PAS domain)"/>
    <property type="match status" value="1"/>
</dbReference>
<dbReference type="SMART" id="SM00382">
    <property type="entry name" value="AAA"/>
    <property type="match status" value="1"/>
</dbReference>
<dbReference type="PANTHER" id="PTHR32071">
    <property type="entry name" value="TRANSCRIPTIONAL REGULATORY PROTEIN"/>
    <property type="match status" value="1"/>
</dbReference>
<dbReference type="RefSeq" id="WP_073022400.1">
    <property type="nucleotide sequence ID" value="NZ_FQXU01000016.1"/>
</dbReference>
<feature type="domain" description="Sigma-54 factor interaction" evidence="9">
    <location>
        <begin position="202"/>
        <end position="431"/>
    </location>
</feature>
<dbReference type="GO" id="GO:0006355">
    <property type="term" value="P:regulation of DNA-templated transcription"/>
    <property type="evidence" value="ECO:0007669"/>
    <property type="project" value="InterPro"/>
</dbReference>
<dbReference type="PROSITE" id="PS50045">
    <property type="entry name" value="SIGMA54_INTERACT_4"/>
    <property type="match status" value="1"/>
</dbReference>
<keyword evidence="2" id="KW-0058">Aromatic hydrocarbons catabolism</keyword>
<dbReference type="GO" id="GO:0003677">
    <property type="term" value="F:DNA binding"/>
    <property type="evidence" value="ECO:0007669"/>
    <property type="project" value="UniProtKB-KW"/>
</dbReference>
<dbReference type="SUPFAM" id="SSF52540">
    <property type="entry name" value="P-loop containing nucleoside triphosphate hydrolases"/>
    <property type="match status" value="1"/>
</dbReference>
<keyword evidence="1" id="KW-0547">Nucleotide-binding</keyword>
<dbReference type="InterPro" id="IPR009057">
    <property type="entry name" value="Homeodomain-like_sf"/>
</dbReference>
<organism evidence="12 13">
    <name type="scientific">Clostridium intestinale DSM 6191</name>
    <dbReference type="NCBI Taxonomy" id="1121320"/>
    <lineage>
        <taxon>Bacteria</taxon>
        <taxon>Bacillati</taxon>
        <taxon>Bacillota</taxon>
        <taxon>Clostridia</taxon>
        <taxon>Eubacteriales</taxon>
        <taxon>Clostridiaceae</taxon>
        <taxon>Clostridium</taxon>
    </lineage>
</organism>
<dbReference type="InterPro" id="IPR000700">
    <property type="entry name" value="PAS-assoc_C"/>
</dbReference>
<evidence type="ECO:0000259" key="11">
    <source>
        <dbReference type="PROSITE" id="PS50113"/>
    </source>
</evidence>
<dbReference type="Gene3D" id="1.10.10.60">
    <property type="entry name" value="Homeodomain-like"/>
    <property type="match status" value="1"/>
</dbReference>
<proteinExistence type="predicted"/>
<dbReference type="PROSITE" id="PS50113">
    <property type="entry name" value="PAC"/>
    <property type="match status" value="1"/>
</dbReference>
<evidence type="ECO:0000256" key="3">
    <source>
        <dbReference type="ARBA" id="ARBA00022840"/>
    </source>
</evidence>
<dbReference type="InterPro" id="IPR027417">
    <property type="entry name" value="P-loop_NTPase"/>
</dbReference>
<dbReference type="PROSITE" id="PS00688">
    <property type="entry name" value="SIGMA54_INTERACT_3"/>
    <property type="match status" value="1"/>
</dbReference>
<accession>A0A1M6CF07</accession>
<gene>
    <name evidence="12" type="ORF">SAMN02745941_04064</name>
</gene>
<protein>
    <recommendedName>
        <fullName evidence="7">HTH-type transcriptional regulatory protein TyrR</fullName>
    </recommendedName>
</protein>
<dbReference type="SMART" id="SM00091">
    <property type="entry name" value="PAS"/>
    <property type="match status" value="1"/>
</dbReference>
<evidence type="ECO:0000256" key="7">
    <source>
        <dbReference type="ARBA" id="ARBA00029500"/>
    </source>
</evidence>
<dbReference type="Pfam" id="PF00158">
    <property type="entry name" value="Sigma54_activat"/>
    <property type="match status" value="1"/>
</dbReference>
<evidence type="ECO:0000256" key="1">
    <source>
        <dbReference type="ARBA" id="ARBA00022741"/>
    </source>
</evidence>
<dbReference type="GO" id="GO:0005524">
    <property type="term" value="F:ATP binding"/>
    <property type="evidence" value="ECO:0007669"/>
    <property type="project" value="UniProtKB-KW"/>
</dbReference>
<dbReference type="Pfam" id="PF25601">
    <property type="entry name" value="AAA_lid_14"/>
    <property type="match status" value="1"/>
</dbReference>
<dbReference type="PROSITE" id="PS50112">
    <property type="entry name" value="PAS"/>
    <property type="match status" value="1"/>
</dbReference>
<keyword evidence="6" id="KW-0804">Transcription</keyword>
<dbReference type="Proteomes" id="UP000184241">
    <property type="component" value="Unassembled WGS sequence"/>
</dbReference>
<sequence>MPKRIFEVEKDLNSKIRDLEERGPLKVDEDILKIIESYKEIVLKQKEELEILKTYKDRELDAFSIGDAVSDGICIVDNKGIVIAVNKGYTDITGIKEEDLVGRSIKSVVIDGYFNNSISLLVIEQKKKITSLATINNNNKVLITGNPIFDKNGEVIQVLTVMRDLTELLKLKDEIEMAEKKNEKYLNELNYYRSKFIKNKNFIGESVKIREIKELISYVAKTEATILITGETGCGKEIIAKEIHEKSDRKDNPYIKVNCAAIPESLIESELFGYEKGSFTGALNKEKLGMFEIANGGTLLLDEIGEMPMSLQSKLLRVLQEKELTRVGGTKSIKLDVRVIASTNCNLEELIRQGKFREDLFYRLNVLPIKIPPLRERKSDIKLLINAFVDKFNTKYNKQKKIEAMAIEGLEYYDWPGNVRELQNIIERLIVIDDSLYINYENVVNVLGKDKINFKKNNEDLTLKQAVKKLERQMIEQALRSHGSTYKAARVLGVAQPTVFRKAKALGVEITKE</sequence>
<keyword evidence="4" id="KW-0805">Transcription regulation</keyword>
<dbReference type="Gene3D" id="1.10.8.60">
    <property type="match status" value="1"/>
</dbReference>
<evidence type="ECO:0000256" key="2">
    <source>
        <dbReference type="ARBA" id="ARBA00022797"/>
    </source>
</evidence>
<evidence type="ECO:0000259" key="10">
    <source>
        <dbReference type="PROSITE" id="PS50112"/>
    </source>
</evidence>
<dbReference type="PANTHER" id="PTHR32071:SF57">
    <property type="entry name" value="C4-DICARBOXYLATE TRANSPORT TRANSCRIPTIONAL REGULATORY PROTEIN DCTD"/>
    <property type="match status" value="1"/>
</dbReference>